<organism evidence="3 4">
    <name type="scientific">Scytalidium lignicola</name>
    <name type="common">Hyphomycete</name>
    <dbReference type="NCBI Taxonomy" id="5539"/>
    <lineage>
        <taxon>Eukaryota</taxon>
        <taxon>Fungi</taxon>
        <taxon>Dikarya</taxon>
        <taxon>Ascomycota</taxon>
        <taxon>Pezizomycotina</taxon>
        <taxon>Leotiomycetes</taxon>
        <taxon>Leotiomycetes incertae sedis</taxon>
        <taxon>Scytalidium</taxon>
    </lineage>
</organism>
<sequence>MTFVLQLPTSMPHRALDLANNSESRPQLLDGTESNPLLKEYLSMSSQRSRAPRGGARPGGHDSGEEAALWARIQDDLQKTAKLEVRAREVGQQIIDMELGFKAKEPDKPSVQEIDGLSALYRENVRISETLNSLLKGDDSPMQKLQLLNALVKHNEESLEASTGRGTSSRESRSNGMELDGPADSPVPSPAEHKPIRKLGSGRTSSLPPKDKDGTVKQEQSDHSETPTGKTKVSFALGAEVAFKPKIQGQTEEHDWIQGIVVKVIGEGKSRRYDVQDPYPDELTKKPGQTYRSSASSMVPIPPVGAPLPDYEVGKHVLALYPETTTFYRAEVKAMKGDKVELLFEDEEMGKIQQQDRRFVLDYKG</sequence>
<accession>A0A3E2HIV0</accession>
<evidence type="ECO:0000256" key="1">
    <source>
        <dbReference type="SAM" id="MobiDB-lite"/>
    </source>
</evidence>
<protein>
    <recommendedName>
        <fullName evidence="2">SGF29 C-terminal domain-containing protein</fullName>
    </recommendedName>
</protein>
<feature type="domain" description="SGF29 C-terminal" evidence="2">
    <location>
        <begin position="231"/>
        <end position="365"/>
    </location>
</feature>
<feature type="region of interest" description="Disordered" evidence="1">
    <location>
        <begin position="44"/>
        <end position="63"/>
    </location>
</feature>
<dbReference type="InterPro" id="IPR010750">
    <property type="entry name" value="SGF29_tudor-like_dom"/>
</dbReference>
<dbReference type="InterPro" id="IPR047288">
    <property type="entry name" value="Tudor_SGF29_rpt1"/>
</dbReference>
<comment type="caution">
    <text evidence="3">The sequence shown here is derived from an EMBL/GenBank/DDBJ whole genome shotgun (WGS) entry which is preliminary data.</text>
</comment>
<feature type="region of interest" description="Disordered" evidence="1">
    <location>
        <begin position="156"/>
        <end position="232"/>
    </location>
</feature>
<name>A0A3E2HIV0_SCYLI</name>
<dbReference type="STRING" id="5539.A0A3E2HIV0"/>
<gene>
    <name evidence="3" type="ORF">B7463_g3014</name>
</gene>
<keyword evidence="4" id="KW-1185">Reference proteome</keyword>
<dbReference type="PROSITE" id="PS51518">
    <property type="entry name" value="SGF29_C"/>
    <property type="match status" value="1"/>
</dbReference>
<evidence type="ECO:0000313" key="3">
    <source>
        <dbReference type="EMBL" id="RFU33360.1"/>
    </source>
</evidence>
<feature type="non-terminal residue" evidence="3">
    <location>
        <position position="365"/>
    </location>
</feature>
<dbReference type="PANTHER" id="PTHR21539:SF0">
    <property type="entry name" value="SAGA-ASSOCIATED FACTOR 29"/>
    <property type="match status" value="1"/>
</dbReference>
<dbReference type="Proteomes" id="UP000258309">
    <property type="component" value="Unassembled WGS sequence"/>
</dbReference>
<dbReference type="InterPro" id="IPR037802">
    <property type="entry name" value="SGF29"/>
</dbReference>
<reference evidence="3 4" key="1">
    <citation type="submission" date="2018-05" db="EMBL/GenBank/DDBJ databases">
        <title>Draft genome sequence of Scytalidium lignicola DSM 105466, a ubiquitous saprotrophic fungus.</title>
        <authorList>
            <person name="Buettner E."/>
            <person name="Gebauer A.M."/>
            <person name="Hofrichter M."/>
            <person name="Liers C."/>
            <person name="Kellner H."/>
        </authorList>
    </citation>
    <scope>NUCLEOTIDE SEQUENCE [LARGE SCALE GENOMIC DNA]</scope>
    <source>
        <strain evidence="3 4">DSM 105466</strain>
    </source>
</reference>
<dbReference type="OrthoDB" id="10265994at2759"/>
<dbReference type="OMA" id="AFEWEAL"/>
<dbReference type="EMBL" id="NCSJ02000037">
    <property type="protein sequence ID" value="RFU33360.1"/>
    <property type="molecule type" value="Genomic_DNA"/>
</dbReference>
<dbReference type="Pfam" id="PF07039">
    <property type="entry name" value="SGF29_Tudor"/>
    <property type="match status" value="1"/>
</dbReference>
<proteinExistence type="predicted"/>
<feature type="non-terminal residue" evidence="3">
    <location>
        <position position="1"/>
    </location>
</feature>
<feature type="compositionally biased region" description="Basic and acidic residues" evidence="1">
    <location>
        <begin position="209"/>
        <end position="225"/>
    </location>
</feature>
<dbReference type="AlphaFoldDB" id="A0A3E2HIV0"/>
<evidence type="ECO:0000313" key="4">
    <source>
        <dbReference type="Proteomes" id="UP000258309"/>
    </source>
</evidence>
<feature type="region of interest" description="Disordered" evidence="1">
    <location>
        <begin position="273"/>
        <end position="298"/>
    </location>
</feature>
<evidence type="ECO:0000259" key="2">
    <source>
        <dbReference type="PROSITE" id="PS51518"/>
    </source>
</evidence>
<dbReference type="CDD" id="cd20393">
    <property type="entry name" value="Tudor_SGF29_rpt1"/>
    <property type="match status" value="1"/>
</dbReference>
<dbReference type="PANTHER" id="PTHR21539">
    <property type="entry name" value="SAGA-ASSOCIATED FACTOR 29"/>
    <property type="match status" value="1"/>
</dbReference>
<dbReference type="Gene3D" id="2.30.30.140">
    <property type="match status" value="1"/>
</dbReference>
<dbReference type="GO" id="GO:0000124">
    <property type="term" value="C:SAGA complex"/>
    <property type="evidence" value="ECO:0007669"/>
    <property type="project" value="InterPro"/>
</dbReference>